<dbReference type="InterPro" id="IPR008258">
    <property type="entry name" value="Transglycosylase_SLT_dom_1"/>
</dbReference>
<dbReference type="InterPro" id="IPR023346">
    <property type="entry name" value="Lysozyme-like_dom_sf"/>
</dbReference>
<dbReference type="EMBL" id="AY299015">
    <property type="protein sequence ID" value="AAP57237.1"/>
    <property type="molecule type" value="Genomic_DNA"/>
</dbReference>
<dbReference type="SUPFAM" id="SSF53955">
    <property type="entry name" value="Lysozyme-like"/>
    <property type="match status" value="1"/>
</dbReference>
<feature type="signal peptide" evidence="1">
    <location>
        <begin position="1"/>
        <end position="23"/>
    </location>
</feature>
<dbReference type="Pfam" id="PF01464">
    <property type="entry name" value="SLT"/>
    <property type="match status" value="1"/>
</dbReference>
<evidence type="ECO:0000313" key="3">
    <source>
        <dbReference type="EMBL" id="AAP57237.1"/>
    </source>
</evidence>
<dbReference type="CDD" id="cd16892">
    <property type="entry name" value="LT_VirB1-like"/>
    <property type="match status" value="1"/>
</dbReference>
<gene>
    <name evidence="3" type="primary">mpfJ</name>
</gene>
<evidence type="ECO:0000259" key="2">
    <source>
        <dbReference type="Pfam" id="PF01464"/>
    </source>
</evidence>
<keyword evidence="3" id="KW-0614">Plasmid</keyword>
<reference evidence="3" key="1">
    <citation type="submission" date="2003-05" db="EMBL/GenBank/DDBJ databases">
        <title>Characterization of the transfer region of the conjugative 60 kb plasmid pBI709.</title>
        <authorList>
            <person name="Battermann A."/>
            <person name="Disque-Kochem C."/>
            <person name="Dreiseikelmann B."/>
        </authorList>
    </citation>
    <scope>NUCLEOTIDE SEQUENCE</scope>
    <source>
        <plasmid evidence="3">pBI709</plasmid>
    </source>
</reference>
<feature type="chain" id="PRO_5004293595" evidence="1">
    <location>
        <begin position="24"/>
        <end position="314"/>
    </location>
</feature>
<accession>Q7X3K7</accession>
<name>Q7X3K7_PSEPU</name>
<protein>
    <submittedName>
        <fullName evidence="3">Putative mating pair formation protein</fullName>
    </submittedName>
</protein>
<dbReference type="AlphaFoldDB" id="Q7X3K7"/>
<proteinExistence type="predicted"/>
<geneLocation type="plasmid" evidence="3">
    <name>pBI709</name>
</geneLocation>
<sequence length="314" mass="33624">MQKLPKFAVTMLALACTVGQAWADEPAPMPFSELAAKCAPTVHQRTLKSLIGNESTYNPYAIGVVGGRLERQPQSLREAVATAERLEREGQRFSVGIGQLLVTNMRAMGMTYAEAFEPCQNLKAISDLMVKNYTKALTSGAQPQEALRDSFSMYYSGNRTRGYQPDKPGDPSYVAKVVTGALNPTATDPIVPAVEALEGDEAIAMAVPPQGASKAPVRARRASQQQSGPWVIVTDENGQQVAPVQAVAFQSAPTGQAQAPEQPKVQVHLNTDVPESDQRFQRFDQPLAAPAAAPAPVQAQAQAQAVPSFVQIIN</sequence>
<evidence type="ECO:0000256" key="1">
    <source>
        <dbReference type="SAM" id="SignalP"/>
    </source>
</evidence>
<keyword evidence="1" id="KW-0732">Signal</keyword>
<organism evidence="3">
    <name type="scientific">Pseudomonas putida</name>
    <name type="common">Arthrobacter siderocapsulatus</name>
    <dbReference type="NCBI Taxonomy" id="303"/>
    <lineage>
        <taxon>Bacteria</taxon>
        <taxon>Pseudomonadati</taxon>
        <taxon>Pseudomonadota</taxon>
        <taxon>Gammaproteobacteria</taxon>
        <taxon>Pseudomonadales</taxon>
        <taxon>Pseudomonadaceae</taxon>
        <taxon>Pseudomonas</taxon>
    </lineage>
</organism>
<feature type="domain" description="Transglycosylase SLT" evidence="2">
    <location>
        <begin position="35"/>
        <end position="137"/>
    </location>
</feature>